<dbReference type="PANTHER" id="PTHR30469:SF15">
    <property type="entry name" value="HLYD FAMILY OF SECRETION PROTEINS"/>
    <property type="match status" value="1"/>
</dbReference>
<dbReference type="Gene3D" id="2.40.420.20">
    <property type="match status" value="1"/>
</dbReference>
<dbReference type="RefSeq" id="WP_354557357.1">
    <property type="nucleotide sequence ID" value="NZ_JBEPMB010000005.1"/>
</dbReference>
<evidence type="ECO:0000256" key="2">
    <source>
        <dbReference type="SAM" id="Coils"/>
    </source>
</evidence>
<feature type="chain" id="PRO_5045846855" evidence="3">
    <location>
        <begin position="29"/>
        <end position="362"/>
    </location>
</feature>
<name>A0ABV2J274_9HYPH</name>
<keyword evidence="7" id="KW-1185">Reference proteome</keyword>
<comment type="similarity">
    <text evidence="1">Belongs to the membrane fusion protein (MFP) (TC 8.A.1) family.</text>
</comment>
<dbReference type="Gene3D" id="2.40.50.100">
    <property type="match status" value="1"/>
</dbReference>
<dbReference type="InterPro" id="IPR058792">
    <property type="entry name" value="Beta-barrel_RND_2"/>
</dbReference>
<feature type="signal peptide" evidence="3">
    <location>
        <begin position="1"/>
        <end position="28"/>
    </location>
</feature>
<feature type="domain" description="Multidrug resistance protein MdtA-like barrel-sandwich hybrid" evidence="4">
    <location>
        <begin position="67"/>
        <end position="198"/>
    </location>
</feature>
<evidence type="ECO:0000313" key="6">
    <source>
        <dbReference type="EMBL" id="MET3614867.1"/>
    </source>
</evidence>
<dbReference type="Pfam" id="PF25954">
    <property type="entry name" value="Beta-barrel_RND_2"/>
    <property type="match status" value="1"/>
</dbReference>
<evidence type="ECO:0000313" key="7">
    <source>
        <dbReference type="Proteomes" id="UP001549047"/>
    </source>
</evidence>
<dbReference type="Pfam" id="PF25917">
    <property type="entry name" value="BSH_RND"/>
    <property type="match status" value="1"/>
</dbReference>
<evidence type="ECO:0000259" key="4">
    <source>
        <dbReference type="Pfam" id="PF25917"/>
    </source>
</evidence>
<dbReference type="PROSITE" id="PS51257">
    <property type="entry name" value="PROKAR_LIPOPROTEIN"/>
    <property type="match status" value="1"/>
</dbReference>
<dbReference type="PANTHER" id="PTHR30469">
    <property type="entry name" value="MULTIDRUG RESISTANCE PROTEIN MDTA"/>
    <property type="match status" value="1"/>
</dbReference>
<proteinExistence type="inferred from homology"/>
<evidence type="ECO:0000256" key="1">
    <source>
        <dbReference type="ARBA" id="ARBA00009477"/>
    </source>
</evidence>
<dbReference type="EMBL" id="JBEPMB010000005">
    <property type="protein sequence ID" value="MET3614867.1"/>
    <property type="molecule type" value="Genomic_DNA"/>
</dbReference>
<dbReference type="InterPro" id="IPR006143">
    <property type="entry name" value="RND_pump_MFP"/>
</dbReference>
<evidence type="ECO:0000256" key="3">
    <source>
        <dbReference type="SAM" id="SignalP"/>
    </source>
</evidence>
<keyword evidence="2" id="KW-0175">Coiled coil</keyword>
<sequence>MMSMRLSATAAAALAAAFLLSSCEEKKAETPQEDRPILTAVVQSRPEVVLDFPGTVEPQVSTQKAFRVPGQIVARNVTVGDTVRKGDVLAVLDTAQLKEGVRSSEASVTAAQSQLANAQSVDDRANALAKEGFASPAQIDSASQSLAAADANLESAQAQLAKAREQLGYAQLIADYDGIVTASTIEVGETVAAGAPAITIARPDLRDAVIDVPDDVVGRIAAGDVFEIATLLQPDRKIEGKVREIAPSADKLTHTIRVRISIGNAPDVFRIGTTIEASARKTGGETILVPSDAIMSDDGKLTVWKFDRAGSKVVRTAIEAAEGPGTSYVVKSGLKGGDLVAVAGIHALKDGQQVKLVEEAAR</sequence>
<dbReference type="InterPro" id="IPR058625">
    <property type="entry name" value="MdtA-like_BSH"/>
</dbReference>
<reference evidence="6 7" key="1">
    <citation type="submission" date="2024-06" db="EMBL/GenBank/DDBJ databases">
        <title>Genomic Encyclopedia of Type Strains, Phase IV (KMG-IV): sequencing the most valuable type-strain genomes for metagenomic binning, comparative biology and taxonomic classification.</title>
        <authorList>
            <person name="Goeker M."/>
        </authorList>
    </citation>
    <scope>NUCLEOTIDE SEQUENCE [LARGE SCALE GENOMIC DNA]</scope>
    <source>
        <strain evidence="6 7">DSM 29780</strain>
    </source>
</reference>
<evidence type="ECO:0000259" key="5">
    <source>
        <dbReference type="Pfam" id="PF25954"/>
    </source>
</evidence>
<accession>A0ABV2J274</accession>
<comment type="caution">
    <text evidence="6">The sequence shown here is derived from an EMBL/GenBank/DDBJ whole genome shotgun (WGS) entry which is preliminary data.</text>
</comment>
<feature type="coiled-coil region" evidence="2">
    <location>
        <begin position="139"/>
        <end position="166"/>
    </location>
</feature>
<keyword evidence="3" id="KW-0732">Signal</keyword>
<protein>
    <submittedName>
        <fullName evidence="6">RND family efflux transporter MFP subunit</fullName>
    </submittedName>
</protein>
<dbReference type="NCBIfam" id="TIGR01730">
    <property type="entry name" value="RND_mfp"/>
    <property type="match status" value="1"/>
</dbReference>
<gene>
    <name evidence="6" type="ORF">ABID16_003210</name>
</gene>
<dbReference type="Gene3D" id="2.40.30.170">
    <property type="match status" value="1"/>
</dbReference>
<organism evidence="6 7">
    <name type="scientific">Rhizobium aquaticum</name>
    <dbReference type="NCBI Taxonomy" id="1549636"/>
    <lineage>
        <taxon>Bacteria</taxon>
        <taxon>Pseudomonadati</taxon>
        <taxon>Pseudomonadota</taxon>
        <taxon>Alphaproteobacteria</taxon>
        <taxon>Hyphomicrobiales</taxon>
        <taxon>Rhizobiaceae</taxon>
        <taxon>Rhizobium/Agrobacterium group</taxon>
        <taxon>Rhizobium</taxon>
    </lineage>
</organism>
<feature type="domain" description="CusB-like beta-barrel" evidence="5">
    <location>
        <begin position="209"/>
        <end position="279"/>
    </location>
</feature>
<dbReference type="SUPFAM" id="SSF111369">
    <property type="entry name" value="HlyD-like secretion proteins"/>
    <property type="match status" value="1"/>
</dbReference>
<dbReference type="Proteomes" id="UP001549047">
    <property type="component" value="Unassembled WGS sequence"/>
</dbReference>
<dbReference type="Gene3D" id="1.10.287.470">
    <property type="entry name" value="Helix hairpin bin"/>
    <property type="match status" value="1"/>
</dbReference>